<feature type="region of interest" description="Disordered" evidence="1">
    <location>
        <begin position="29"/>
        <end position="68"/>
    </location>
</feature>
<comment type="caution">
    <text evidence="2">The sequence shown here is derived from an EMBL/GenBank/DDBJ whole genome shotgun (WGS) entry which is preliminary data.</text>
</comment>
<keyword evidence="3" id="KW-1185">Reference proteome</keyword>
<protein>
    <submittedName>
        <fullName evidence="2">Uncharacterized protein</fullName>
    </submittedName>
</protein>
<dbReference type="AlphaFoldDB" id="A0AAV9ZGK0"/>
<sequence>MSHVEFRPAAPRQAILGCLTRLSSSTRQADTIGGAESITPCAPRPHAGEKQRSKENETGARMTPTSTLGPRACVIMHNTWSSHQERRSRQGGVPQSRNQSCRPYLNCRRDCMVSGLDTSCFTNPAAVGSVCAIPIPATPDIQNFFFEYVCTDDTRPQVVESRPASRFLSTSHVGGCVDADDFALRLLGLYTNLIFRIPVFPTFFSPPLPLPPPFLLIRLAFSFFPAPHALPRPTYLTLSPDPPTHHYQRKLASPSQPARLIDSI</sequence>
<accession>A0AAV9ZGK0</accession>
<organism evidence="2 3">
    <name type="scientific">Favolaschia claudopus</name>
    <dbReference type="NCBI Taxonomy" id="2862362"/>
    <lineage>
        <taxon>Eukaryota</taxon>
        <taxon>Fungi</taxon>
        <taxon>Dikarya</taxon>
        <taxon>Basidiomycota</taxon>
        <taxon>Agaricomycotina</taxon>
        <taxon>Agaricomycetes</taxon>
        <taxon>Agaricomycetidae</taxon>
        <taxon>Agaricales</taxon>
        <taxon>Marasmiineae</taxon>
        <taxon>Mycenaceae</taxon>
        <taxon>Favolaschia</taxon>
    </lineage>
</organism>
<gene>
    <name evidence="2" type="ORF">R3P38DRAFT_3233967</name>
</gene>
<name>A0AAV9ZGK0_9AGAR</name>
<reference evidence="2 3" key="1">
    <citation type="journal article" date="2024" name="J Genomics">
        <title>Draft genome sequencing and assembly of Favolaschia claudopus CIRM-BRFM 2984 isolated from oak limbs.</title>
        <authorList>
            <person name="Navarro D."/>
            <person name="Drula E."/>
            <person name="Chaduli D."/>
            <person name="Cazenave R."/>
            <person name="Ahrendt S."/>
            <person name="Wang J."/>
            <person name="Lipzen A."/>
            <person name="Daum C."/>
            <person name="Barry K."/>
            <person name="Grigoriev I.V."/>
            <person name="Favel A."/>
            <person name="Rosso M.N."/>
            <person name="Martin F."/>
        </authorList>
    </citation>
    <scope>NUCLEOTIDE SEQUENCE [LARGE SCALE GENOMIC DNA]</scope>
    <source>
        <strain evidence="2 3">CIRM-BRFM 2984</strain>
    </source>
</reference>
<feature type="region of interest" description="Disordered" evidence="1">
    <location>
        <begin position="81"/>
        <end position="100"/>
    </location>
</feature>
<feature type="compositionally biased region" description="Basic and acidic residues" evidence="1">
    <location>
        <begin position="46"/>
        <end position="58"/>
    </location>
</feature>
<feature type="region of interest" description="Disordered" evidence="1">
    <location>
        <begin position="245"/>
        <end position="264"/>
    </location>
</feature>
<evidence type="ECO:0000313" key="3">
    <source>
        <dbReference type="Proteomes" id="UP001362999"/>
    </source>
</evidence>
<evidence type="ECO:0000256" key="1">
    <source>
        <dbReference type="SAM" id="MobiDB-lite"/>
    </source>
</evidence>
<evidence type="ECO:0000313" key="2">
    <source>
        <dbReference type="EMBL" id="KAK6981538.1"/>
    </source>
</evidence>
<dbReference type="Proteomes" id="UP001362999">
    <property type="component" value="Unassembled WGS sequence"/>
</dbReference>
<proteinExistence type="predicted"/>
<dbReference type="EMBL" id="JAWWNJ010000149">
    <property type="protein sequence ID" value="KAK6981538.1"/>
    <property type="molecule type" value="Genomic_DNA"/>
</dbReference>